<dbReference type="SMART" id="SM00327">
    <property type="entry name" value="VWA"/>
    <property type="match status" value="1"/>
</dbReference>
<dbReference type="InterPro" id="IPR002035">
    <property type="entry name" value="VWF_A"/>
</dbReference>
<feature type="non-terminal residue" evidence="3">
    <location>
        <position position="363"/>
    </location>
</feature>
<dbReference type="Pfam" id="PF13519">
    <property type="entry name" value="VWA_2"/>
    <property type="match status" value="1"/>
</dbReference>
<name>A0ABT5YPG0_9PROT</name>
<feature type="domain" description="VWFA" evidence="2">
    <location>
        <begin position="24"/>
        <end position="202"/>
    </location>
</feature>
<dbReference type="Gene3D" id="3.40.50.410">
    <property type="entry name" value="von Willebrand factor, type A domain"/>
    <property type="match status" value="1"/>
</dbReference>
<protein>
    <submittedName>
        <fullName evidence="3">VWA domain-containing protein</fullName>
    </submittedName>
</protein>
<gene>
    <name evidence="3" type="ORF">P2G67_12820</name>
</gene>
<reference evidence="3 4" key="1">
    <citation type="submission" date="2023-03" db="EMBL/GenBank/DDBJ databases">
        <title>Fodinicurvata sp. CAU 1616 isolated from sea sendiment.</title>
        <authorList>
            <person name="Kim W."/>
        </authorList>
    </citation>
    <scope>NUCLEOTIDE SEQUENCE [LARGE SCALE GENOMIC DNA]</scope>
    <source>
        <strain evidence="3 4">CAU 1616</strain>
    </source>
</reference>
<feature type="chain" id="PRO_5045918119" evidence="1">
    <location>
        <begin position="22"/>
        <end position="363"/>
    </location>
</feature>
<evidence type="ECO:0000259" key="2">
    <source>
        <dbReference type="PROSITE" id="PS50234"/>
    </source>
</evidence>
<organism evidence="3 4">
    <name type="scientific">Aquibaculum arenosum</name>
    <dbReference type="NCBI Taxonomy" id="3032591"/>
    <lineage>
        <taxon>Bacteria</taxon>
        <taxon>Pseudomonadati</taxon>
        <taxon>Pseudomonadota</taxon>
        <taxon>Alphaproteobacteria</taxon>
        <taxon>Rhodospirillales</taxon>
        <taxon>Rhodovibrionaceae</taxon>
        <taxon>Aquibaculum</taxon>
    </lineage>
</organism>
<keyword evidence="4" id="KW-1185">Reference proteome</keyword>
<dbReference type="InterPro" id="IPR036465">
    <property type="entry name" value="vWFA_dom_sf"/>
</dbReference>
<evidence type="ECO:0000256" key="1">
    <source>
        <dbReference type="SAM" id="SignalP"/>
    </source>
</evidence>
<feature type="signal peptide" evidence="1">
    <location>
        <begin position="1"/>
        <end position="21"/>
    </location>
</feature>
<proteinExistence type="predicted"/>
<sequence>MHRTLTWTAGFLFLTVGASHAADDVMIVYDGSNSMWGQIDGAAKIEIAREAMGSLLGEWADGTNVGLMAYGHRREADCGDIETIVQPAPLERDAFMERVQAITPRGKTPLTAAVEEAAQVLAFRDNPATVILITDGVETCQRDPCALADQLETAGVGFTAHVVGFDLSGEDQEAVACLADRTGGRFLAADNADELSSALGEVGETLAQATVEEPEPEPEPEEPALPSVEVTAPETATIGSTVEVEWNAPEQSERDMMTIVPLGTEDGEVGNYIRVRDDSAGTLQVPANTGFYEVRYVVNDGRGTAGSAEIEVVDAAITLEAPENATSGAAFAVSWSDSIHPQDYVTIVPMGAEEGESGAYIRT</sequence>
<keyword evidence="1" id="KW-0732">Signal</keyword>
<comment type="caution">
    <text evidence="3">The sequence shown here is derived from an EMBL/GenBank/DDBJ whole genome shotgun (WGS) entry which is preliminary data.</text>
</comment>
<evidence type="ECO:0000313" key="4">
    <source>
        <dbReference type="Proteomes" id="UP001215503"/>
    </source>
</evidence>
<dbReference type="RefSeq" id="WP_275823615.1">
    <property type="nucleotide sequence ID" value="NZ_JARHUD010000007.1"/>
</dbReference>
<dbReference type="SUPFAM" id="SSF53300">
    <property type="entry name" value="vWA-like"/>
    <property type="match status" value="1"/>
</dbReference>
<dbReference type="EMBL" id="JARHUD010000007">
    <property type="protein sequence ID" value="MDF2096857.1"/>
    <property type="molecule type" value="Genomic_DNA"/>
</dbReference>
<dbReference type="Proteomes" id="UP001215503">
    <property type="component" value="Unassembled WGS sequence"/>
</dbReference>
<dbReference type="PROSITE" id="PS50234">
    <property type="entry name" value="VWFA"/>
    <property type="match status" value="1"/>
</dbReference>
<evidence type="ECO:0000313" key="3">
    <source>
        <dbReference type="EMBL" id="MDF2096857.1"/>
    </source>
</evidence>
<accession>A0ABT5YPG0</accession>